<feature type="transmembrane region" description="Helical" evidence="18">
    <location>
        <begin position="238"/>
        <end position="257"/>
    </location>
</feature>
<evidence type="ECO:0000256" key="18">
    <source>
        <dbReference type="SAM" id="Phobius"/>
    </source>
</evidence>
<dbReference type="FunFam" id="1.20.1420.30:FF:000004">
    <property type="entry name" value="Sodium/potassium/calcium exchanger 2 isoform 1"/>
    <property type="match status" value="1"/>
</dbReference>
<evidence type="ECO:0000256" key="17">
    <source>
        <dbReference type="SAM" id="MobiDB-lite"/>
    </source>
</evidence>
<dbReference type="EMBL" id="HG994583">
    <property type="protein sequence ID" value="CAF2913301.1"/>
    <property type="molecule type" value="Genomic_DNA"/>
</dbReference>
<keyword evidence="13" id="KW-0915">Sodium</keyword>
<keyword evidence="4" id="KW-0050">Antiport</keyword>
<protein>
    <recommendedName>
        <fullName evidence="19">Sodium/calcium exchanger membrane region domain-containing protein</fullName>
    </recommendedName>
</protein>
<dbReference type="NCBIfam" id="TIGR00367">
    <property type="entry name" value="calcium/sodium antiporter"/>
    <property type="match status" value="1"/>
</dbReference>
<proteinExistence type="inferred from homology"/>
<dbReference type="GO" id="GO:0006874">
    <property type="term" value="P:intracellular calcium ion homeostasis"/>
    <property type="evidence" value="ECO:0007669"/>
    <property type="project" value="TreeGrafter"/>
</dbReference>
<dbReference type="GO" id="GO:0008273">
    <property type="term" value="F:calcium, potassium:sodium antiporter activity"/>
    <property type="evidence" value="ECO:0007669"/>
    <property type="project" value="TreeGrafter"/>
</dbReference>
<name>A0A7R8CSE5_LEPSM</name>
<feature type="transmembrane region" description="Helical" evidence="18">
    <location>
        <begin position="135"/>
        <end position="153"/>
    </location>
</feature>
<feature type="transmembrane region" description="Helical" evidence="18">
    <location>
        <begin position="470"/>
        <end position="493"/>
    </location>
</feature>
<feature type="domain" description="Sodium/calcium exchanger membrane region" evidence="19">
    <location>
        <begin position="140"/>
        <end position="280"/>
    </location>
</feature>
<feature type="transmembrane region" description="Helical" evidence="18">
    <location>
        <begin position="602"/>
        <end position="620"/>
    </location>
</feature>
<keyword evidence="21" id="KW-1185">Reference proteome</keyword>
<feature type="region of interest" description="Disordered" evidence="17">
    <location>
        <begin position="78"/>
        <end position="112"/>
    </location>
</feature>
<dbReference type="GO" id="GO:0005262">
    <property type="term" value="F:calcium channel activity"/>
    <property type="evidence" value="ECO:0007669"/>
    <property type="project" value="TreeGrafter"/>
</dbReference>
<dbReference type="InterPro" id="IPR004481">
    <property type="entry name" value="K/Na/Ca-exchanger"/>
</dbReference>
<gene>
    <name evidence="20" type="ORF">LSAA_8462</name>
</gene>
<dbReference type="Pfam" id="PF01699">
    <property type="entry name" value="Na_Ca_ex"/>
    <property type="match status" value="2"/>
</dbReference>
<keyword evidence="8" id="KW-0732">Signal</keyword>
<feature type="compositionally biased region" description="Polar residues" evidence="17">
    <location>
        <begin position="78"/>
        <end position="91"/>
    </location>
</feature>
<dbReference type="Gene3D" id="1.20.1420.30">
    <property type="entry name" value="NCX, central ion-binding region"/>
    <property type="match status" value="2"/>
</dbReference>
<dbReference type="Proteomes" id="UP000675881">
    <property type="component" value="Chromosome 4"/>
</dbReference>
<dbReference type="AlphaFoldDB" id="A0A7R8CSE5"/>
<feature type="compositionally biased region" description="Basic residues" evidence="17">
    <location>
        <begin position="762"/>
        <end position="772"/>
    </location>
</feature>
<evidence type="ECO:0000256" key="16">
    <source>
        <dbReference type="ARBA" id="ARBA00023201"/>
    </source>
</evidence>
<evidence type="ECO:0000256" key="1">
    <source>
        <dbReference type="ARBA" id="ARBA00004141"/>
    </source>
</evidence>
<evidence type="ECO:0000256" key="11">
    <source>
        <dbReference type="ARBA" id="ARBA00022958"/>
    </source>
</evidence>
<reference evidence="20" key="1">
    <citation type="submission" date="2021-02" db="EMBL/GenBank/DDBJ databases">
        <authorList>
            <person name="Bekaert M."/>
        </authorList>
    </citation>
    <scope>NUCLEOTIDE SEQUENCE</scope>
    <source>
        <strain evidence="20">IoA-00</strain>
    </source>
</reference>
<feature type="transmembrane region" description="Helical" evidence="18">
    <location>
        <begin position="573"/>
        <end position="596"/>
    </location>
</feature>
<evidence type="ECO:0000256" key="5">
    <source>
        <dbReference type="ARBA" id="ARBA00022538"/>
    </source>
</evidence>
<comment type="subcellular location">
    <subcellularLocation>
        <location evidence="1">Membrane</location>
        <topology evidence="1">Multi-pass membrane protein</topology>
    </subcellularLocation>
</comment>
<dbReference type="PANTHER" id="PTHR10846:SF72">
    <property type="entry name" value="SODIUM_POTASSIUM_CALCIUM EXCHANGER NCKX30C"/>
    <property type="match status" value="1"/>
</dbReference>
<keyword evidence="16" id="KW-0739">Sodium transport</keyword>
<feature type="transmembrane region" description="Helical" evidence="18">
    <location>
        <begin position="505"/>
        <end position="528"/>
    </location>
</feature>
<evidence type="ECO:0000256" key="9">
    <source>
        <dbReference type="ARBA" id="ARBA00022837"/>
    </source>
</evidence>
<keyword evidence="10" id="KW-0769">Symport</keyword>
<accession>A0A7R8CSE5</accession>
<evidence type="ECO:0000256" key="4">
    <source>
        <dbReference type="ARBA" id="ARBA00022449"/>
    </source>
</evidence>
<keyword evidence="6" id="KW-0109">Calcium transport</keyword>
<dbReference type="FunFam" id="1.20.1420.30:FF:000009">
    <property type="entry name" value="sodium/potassium/calcium exchanger 5 isoform X2"/>
    <property type="match status" value="1"/>
</dbReference>
<feature type="region of interest" description="Disordered" evidence="17">
    <location>
        <begin position="745"/>
        <end position="789"/>
    </location>
</feature>
<feature type="transmembrane region" description="Helical" evidence="18">
    <location>
        <begin position="205"/>
        <end position="226"/>
    </location>
</feature>
<dbReference type="OrthoDB" id="2127281at2759"/>
<dbReference type="InterPro" id="IPR004837">
    <property type="entry name" value="NaCa_Exmemb"/>
</dbReference>
<feature type="transmembrane region" description="Helical" evidence="18">
    <location>
        <begin position="540"/>
        <end position="561"/>
    </location>
</feature>
<keyword evidence="3" id="KW-0813">Transport</keyword>
<feature type="domain" description="Sodium/calcium exchanger membrane region" evidence="19">
    <location>
        <begin position="471"/>
        <end position="618"/>
    </location>
</feature>
<evidence type="ECO:0000256" key="8">
    <source>
        <dbReference type="ARBA" id="ARBA00022729"/>
    </source>
</evidence>
<feature type="compositionally biased region" description="Basic and acidic residues" evidence="17">
    <location>
        <begin position="780"/>
        <end position="789"/>
    </location>
</feature>
<keyword evidence="14" id="KW-0406">Ion transport</keyword>
<sequence>MRHHKVRFSDGRSWKNPDVVGLYITISLVYIVGLLCFQKYAGLLELNIMAPSSNSPLAWFHTNRHLLSTSFENETLNTSFSPLPNGTYDNKTSPRENGTKFGGGSKEKDASEDEADGALFPDDIFTVNELQHGAVIFYIIGMVYMFVALAIVCDEFFVPSLDVIIEVIGCSEDVAGATFMAAGGSAPELFTSVIGVFVAFSDVGIGTIVGSAVFNILFVIGMCALFSKTVLHLTWWPLFRDCTFYSISLVTLIVFFIDDTIEWYESGTLLGIYFAYVGFMKINPIAERTVKKLLFKNKVTRVRSTDHLVPTHPSATAALAGVTGAAMSGTVAATGEGTRSHTSIPVLHSGSHFRHGLLQLMIHTIDPLHDGKVDEKATQLHAIASLKVLLDATKPQEGTNGTASNVLDLGPDGAVTTAGLSSDEDESHPLDLSWPDTTRERITYILFLPIILPLWLTLPDTRKSSARKYYPITFLGSILWIAAFSYLMVWWATISGKTFDIPPEVMGLTFLAAGTSIPDLITSVIVARKGFGDMAVSSSVGSNIFDVTVGLPFPWLLYSAIFQKPVTVSSAGMVCSITILFGMLLLVFFSILLFNWKMTKGMGLTMFVFYFAFVAVSLGFEKFKDIPLPFEYVQATTGQKLMVDIRGLQNAPKKGCHKIFRKEPLHCVGIVTIPSLENAIGLRVKRRGKNHGNIKSYAQAAKTVAPLLILSESKTRKSMLNLELPVEPISGKSFKRSRLSVQNTEEVSLGKALNPPRQSKDKLRKNSIRSRRGSTSAIEKGMDRKIKQP</sequence>
<keyword evidence="15 18" id="KW-0472">Membrane</keyword>
<evidence type="ECO:0000256" key="2">
    <source>
        <dbReference type="ARBA" id="ARBA00005364"/>
    </source>
</evidence>
<evidence type="ECO:0000259" key="19">
    <source>
        <dbReference type="Pfam" id="PF01699"/>
    </source>
</evidence>
<evidence type="ECO:0000313" key="20">
    <source>
        <dbReference type="EMBL" id="CAF2913301.1"/>
    </source>
</evidence>
<evidence type="ECO:0000256" key="6">
    <source>
        <dbReference type="ARBA" id="ARBA00022568"/>
    </source>
</evidence>
<keyword evidence="5" id="KW-0633">Potassium transport</keyword>
<keyword evidence="9" id="KW-0106">Calcium</keyword>
<keyword evidence="7 18" id="KW-0812">Transmembrane</keyword>
<dbReference type="PANTHER" id="PTHR10846">
    <property type="entry name" value="SODIUM/POTASSIUM/CALCIUM EXCHANGER"/>
    <property type="match status" value="1"/>
</dbReference>
<evidence type="ECO:0000256" key="7">
    <source>
        <dbReference type="ARBA" id="ARBA00022692"/>
    </source>
</evidence>
<dbReference type="GO" id="GO:0005886">
    <property type="term" value="C:plasma membrane"/>
    <property type="evidence" value="ECO:0007669"/>
    <property type="project" value="TreeGrafter"/>
</dbReference>
<dbReference type="InterPro" id="IPR044880">
    <property type="entry name" value="NCX_ion-bd_dom_sf"/>
</dbReference>
<evidence type="ECO:0000256" key="15">
    <source>
        <dbReference type="ARBA" id="ARBA00023136"/>
    </source>
</evidence>
<evidence type="ECO:0000256" key="10">
    <source>
        <dbReference type="ARBA" id="ARBA00022847"/>
    </source>
</evidence>
<evidence type="ECO:0000313" key="21">
    <source>
        <dbReference type="Proteomes" id="UP000675881"/>
    </source>
</evidence>
<organism evidence="20 21">
    <name type="scientific">Lepeophtheirus salmonis</name>
    <name type="common">Salmon louse</name>
    <name type="synonym">Caligus salmonis</name>
    <dbReference type="NCBI Taxonomy" id="72036"/>
    <lineage>
        <taxon>Eukaryota</taxon>
        <taxon>Metazoa</taxon>
        <taxon>Ecdysozoa</taxon>
        <taxon>Arthropoda</taxon>
        <taxon>Crustacea</taxon>
        <taxon>Multicrustacea</taxon>
        <taxon>Hexanauplia</taxon>
        <taxon>Copepoda</taxon>
        <taxon>Siphonostomatoida</taxon>
        <taxon>Caligidae</taxon>
        <taxon>Lepeophtheirus</taxon>
    </lineage>
</organism>
<evidence type="ECO:0000256" key="13">
    <source>
        <dbReference type="ARBA" id="ARBA00023053"/>
    </source>
</evidence>
<keyword evidence="11" id="KW-0630">Potassium</keyword>
<evidence type="ECO:0000256" key="3">
    <source>
        <dbReference type="ARBA" id="ARBA00022448"/>
    </source>
</evidence>
<feature type="transmembrane region" description="Helical" evidence="18">
    <location>
        <begin position="20"/>
        <end position="41"/>
    </location>
</feature>
<evidence type="ECO:0000256" key="14">
    <source>
        <dbReference type="ARBA" id="ARBA00023065"/>
    </source>
</evidence>
<dbReference type="GO" id="GO:0015293">
    <property type="term" value="F:symporter activity"/>
    <property type="evidence" value="ECO:0007669"/>
    <property type="project" value="UniProtKB-KW"/>
</dbReference>
<comment type="similarity">
    <text evidence="2">Belongs to the Ca(2+):cation antiporter (CaCA) (TC 2.A.19) family. SLC24A subfamily.</text>
</comment>
<feature type="transmembrane region" description="Helical" evidence="18">
    <location>
        <begin position="263"/>
        <end position="282"/>
    </location>
</feature>
<evidence type="ECO:0000256" key="12">
    <source>
        <dbReference type="ARBA" id="ARBA00022989"/>
    </source>
</evidence>
<keyword evidence="12 18" id="KW-1133">Transmembrane helix</keyword>